<gene>
    <name evidence="8" type="ORF">EKO27_g11548</name>
</gene>
<keyword evidence="9" id="KW-1185">Reference proteome</keyword>
<keyword evidence="4 6" id="KW-0472">Membrane</keyword>
<dbReference type="InterPro" id="IPR008253">
    <property type="entry name" value="Marvel"/>
</dbReference>
<feature type="transmembrane region" description="Helical" evidence="6">
    <location>
        <begin position="834"/>
        <end position="851"/>
    </location>
</feature>
<comment type="subcellular location">
    <subcellularLocation>
        <location evidence="1">Membrane</location>
        <topology evidence="1">Multi-pass membrane protein</topology>
    </subcellularLocation>
</comment>
<reference evidence="8 9" key="1">
    <citation type="submission" date="2018-12" db="EMBL/GenBank/DDBJ databases">
        <title>Draft genome sequence of Xylaria grammica IHI A82.</title>
        <authorList>
            <person name="Buettner E."/>
            <person name="Kellner H."/>
        </authorList>
    </citation>
    <scope>NUCLEOTIDE SEQUENCE [LARGE SCALE GENOMIC DNA]</scope>
    <source>
        <strain evidence="8 9">IHI A82</strain>
    </source>
</reference>
<feature type="compositionally biased region" description="Low complexity" evidence="5">
    <location>
        <begin position="212"/>
        <end position="222"/>
    </location>
</feature>
<feature type="transmembrane region" description="Helical" evidence="6">
    <location>
        <begin position="897"/>
        <end position="919"/>
    </location>
</feature>
<evidence type="ECO:0000256" key="6">
    <source>
        <dbReference type="SAM" id="Phobius"/>
    </source>
</evidence>
<evidence type="ECO:0000259" key="7">
    <source>
        <dbReference type="Pfam" id="PF01284"/>
    </source>
</evidence>
<evidence type="ECO:0000256" key="4">
    <source>
        <dbReference type="ARBA" id="ARBA00023136"/>
    </source>
</evidence>
<accession>A0A439CN19</accession>
<evidence type="ECO:0000313" key="9">
    <source>
        <dbReference type="Proteomes" id="UP000286045"/>
    </source>
</evidence>
<evidence type="ECO:0000256" key="5">
    <source>
        <dbReference type="SAM" id="MobiDB-lite"/>
    </source>
</evidence>
<dbReference type="GO" id="GO:0016020">
    <property type="term" value="C:membrane"/>
    <property type="evidence" value="ECO:0007669"/>
    <property type="project" value="UniProtKB-SubCell"/>
</dbReference>
<evidence type="ECO:0000313" key="8">
    <source>
        <dbReference type="EMBL" id="RWA03559.1"/>
    </source>
</evidence>
<keyword evidence="3 6" id="KW-1133">Transmembrane helix</keyword>
<organism evidence="8 9">
    <name type="scientific">Xylaria grammica</name>
    <dbReference type="NCBI Taxonomy" id="363999"/>
    <lineage>
        <taxon>Eukaryota</taxon>
        <taxon>Fungi</taxon>
        <taxon>Dikarya</taxon>
        <taxon>Ascomycota</taxon>
        <taxon>Pezizomycotina</taxon>
        <taxon>Sordariomycetes</taxon>
        <taxon>Xylariomycetidae</taxon>
        <taxon>Xylariales</taxon>
        <taxon>Xylariaceae</taxon>
        <taxon>Xylaria</taxon>
    </lineage>
</organism>
<evidence type="ECO:0000256" key="1">
    <source>
        <dbReference type="ARBA" id="ARBA00004141"/>
    </source>
</evidence>
<name>A0A439CN19_9PEZI</name>
<feature type="transmembrane region" description="Helical" evidence="6">
    <location>
        <begin position="82"/>
        <end position="109"/>
    </location>
</feature>
<feature type="transmembrane region" description="Helical" evidence="6">
    <location>
        <begin position="863"/>
        <end position="885"/>
    </location>
</feature>
<feature type="transmembrane region" description="Helical" evidence="6">
    <location>
        <begin position="48"/>
        <end position="70"/>
    </location>
</feature>
<feature type="transmembrane region" description="Helical" evidence="6">
    <location>
        <begin position="21"/>
        <end position="42"/>
    </location>
</feature>
<dbReference type="PANTHER" id="PTHR37451">
    <property type="entry name" value="MARVEL DOMAIN"/>
    <property type="match status" value="1"/>
</dbReference>
<feature type="transmembrane region" description="Helical" evidence="6">
    <location>
        <begin position="121"/>
        <end position="151"/>
    </location>
</feature>
<dbReference type="AlphaFoldDB" id="A0A439CN19"/>
<evidence type="ECO:0000256" key="2">
    <source>
        <dbReference type="ARBA" id="ARBA00022692"/>
    </source>
</evidence>
<comment type="caution">
    <text evidence="8">The sequence shown here is derived from an EMBL/GenBank/DDBJ whole genome shotgun (WGS) entry which is preliminary data.</text>
</comment>
<dbReference type="STRING" id="363999.A0A439CN19"/>
<dbReference type="PANTHER" id="PTHR37451:SF4">
    <property type="entry name" value="MARVEL DOMAIN-CONTAINING PROTEIN"/>
    <property type="match status" value="1"/>
</dbReference>
<protein>
    <recommendedName>
        <fullName evidence="7">MARVEL domain-containing protein</fullName>
    </recommendedName>
</protein>
<feature type="region of interest" description="Disordered" evidence="5">
    <location>
        <begin position="209"/>
        <end position="230"/>
    </location>
</feature>
<keyword evidence="2 6" id="KW-0812">Transmembrane</keyword>
<feature type="region of interest" description="Disordered" evidence="5">
    <location>
        <begin position="355"/>
        <end position="381"/>
    </location>
</feature>
<evidence type="ECO:0000256" key="3">
    <source>
        <dbReference type="ARBA" id="ARBA00022989"/>
    </source>
</evidence>
<proteinExistence type="predicted"/>
<sequence length="963" mass="111589">MSYVAERVAGKEHIPLYPKGFVAVRILQLVLGIICLGLSAYTTSVAPISGAVLMLFTSIVTLISSIYILVAHYGPPVAYNYWAILGLDIFHALFWLISFALIASQAAILLDYTGYSLGYYYYGYTVIGSIAAAGAGVGAINWVAYIVALVLHSIALHRHRQAGLHAMPGWSPSAPATGTPAVATVEGDGFRMQPQQPQAYYPPQNVHEVPYQQQQQHQQQQHTKLSSSSHSFAPIEDTWTKEDLPFYDRSIDHWSTMPKAEYEYLTLPTVAAVRPERTPRRAPTNYRYSLAELIQYYTGNDDDLVWGPFYKRFRARRRERTEFKPFTLNHIWERIPEATQTRPGMIGRSINKLFGRDPPPTLSKTIQVKEEEEDDDKKEKSKTLPKFVPDWKEEIKLKRDFSPSQIDFTKWYGRLKHPVDYDDEFYKTNYEALYNRVCEFADDWFGKDVWIGDYRDDKDDKTSSVWYVPMTEQFIQYARVVAHEDAGYVNWNEILNDPKHRKWLVVGIFAQIIERKIFNQLLFGATKEYQDELERHDSRWVLQEGFTRKEGRRQIVRAALGMGLVPEHFWDAVDDLAGQTVLIFQPLLTLVALGKERWNSEKTATFWQETHSLLAMAGYFHVCMAASPSIFHILSASPGARFQWDEEAHADQSIYADSKAFHRSHEERWRMIAEITSTEGEDGSRKLLEALDADKEINQYGDFPVTEDEYRTMDHERRRGGKVMYAVFPKLTRYSAENIGEEILSVKPTDFEETPDIGEGMRISILSRCMVVYYQGLVHLPADEDDGITLDQHLQCSERDRLNILPYWRYYWRPDGYVARSIHWPLWPDHFDKYWLWWGLAYILGQFFQFVTGPLPQSKKYPIWTFFVYKPLAWFLWEIVLYIVIRSFSPRFQGSYSYIKLHAVGITFYLLTGFLLQSASERTRAFALLCQPLHMIDVVLLKILPSWILKIAGTLDQEWHGRS</sequence>
<dbReference type="EMBL" id="RYZI01000756">
    <property type="protein sequence ID" value="RWA03559.1"/>
    <property type="molecule type" value="Genomic_DNA"/>
</dbReference>
<dbReference type="Proteomes" id="UP000286045">
    <property type="component" value="Unassembled WGS sequence"/>
</dbReference>
<feature type="domain" description="MARVEL" evidence="7">
    <location>
        <begin position="22"/>
        <end position="151"/>
    </location>
</feature>
<dbReference type="Pfam" id="PF01284">
    <property type="entry name" value="MARVEL"/>
    <property type="match status" value="1"/>
</dbReference>